<organism evidence="1 2">
    <name type="scientific">Plenodomus tracheiphilus IPT5</name>
    <dbReference type="NCBI Taxonomy" id="1408161"/>
    <lineage>
        <taxon>Eukaryota</taxon>
        <taxon>Fungi</taxon>
        <taxon>Dikarya</taxon>
        <taxon>Ascomycota</taxon>
        <taxon>Pezizomycotina</taxon>
        <taxon>Dothideomycetes</taxon>
        <taxon>Pleosporomycetidae</taxon>
        <taxon>Pleosporales</taxon>
        <taxon>Pleosporineae</taxon>
        <taxon>Leptosphaeriaceae</taxon>
        <taxon>Plenodomus</taxon>
    </lineage>
</organism>
<proteinExistence type="predicted"/>
<sequence>MHATTCYAGCRLPTYVSCCCSCCSFHRGPTRAQDCSRGASYRSANSRTVAQQTSPIAGGELDQSTQHKLLHAHTWHKGSMASSIGLVVSQLVAAPGPWRGTRLEDAEALRAVPRAWHGMLHTHHKTTFGPSTPLHSTCMDVHVGR</sequence>
<reference evidence="1" key="1">
    <citation type="submission" date="2020-01" db="EMBL/GenBank/DDBJ databases">
        <authorList>
            <consortium name="DOE Joint Genome Institute"/>
            <person name="Haridas S."/>
            <person name="Albert R."/>
            <person name="Binder M."/>
            <person name="Bloem J."/>
            <person name="Labutti K."/>
            <person name="Salamov A."/>
            <person name="Andreopoulos B."/>
            <person name="Baker S.E."/>
            <person name="Barry K."/>
            <person name="Bills G."/>
            <person name="Bluhm B.H."/>
            <person name="Cannon C."/>
            <person name="Castanera R."/>
            <person name="Culley D.E."/>
            <person name="Daum C."/>
            <person name="Ezra D."/>
            <person name="Gonzalez J.B."/>
            <person name="Henrissat B."/>
            <person name="Kuo A."/>
            <person name="Liang C."/>
            <person name="Lipzen A."/>
            <person name="Lutzoni F."/>
            <person name="Magnuson J."/>
            <person name="Mondo S."/>
            <person name="Nolan M."/>
            <person name="Ohm R."/>
            <person name="Pangilinan J."/>
            <person name="Park H.-J."/>
            <person name="Ramirez L."/>
            <person name="Alfaro M."/>
            <person name="Sun H."/>
            <person name="Tritt A."/>
            <person name="Yoshinaga Y."/>
            <person name="Zwiers L.-H."/>
            <person name="Turgeon B.G."/>
            <person name="Goodwin S.B."/>
            <person name="Spatafora J.W."/>
            <person name="Crous P.W."/>
            <person name="Grigoriev I.V."/>
        </authorList>
    </citation>
    <scope>NUCLEOTIDE SEQUENCE</scope>
    <source>
        <strain evidence="1">IPT5</strain>
    </source>
</reference>
<evidence type="ECO:0000313" key="1">
    <source>
        <dbReference type="EMBL" id="KAF2845511.1"/>
    </source>
</evidence>
<dbReference type="EMBL" id="MU006345">
    <property type="protein sequence ID" value="KAF2845511.1"/>
    <property type="molecule type" value="Genomic_DNA"/>
</dbReference>
<keyword evidence="2" id="KW-1185">Reference proteome</keyword>
<accession>A0A6A7AQJ0</accession>
<dbReference type="AlphaFoldDB" id="A0A6A7AQJ0"/>
<dbReference type="Proteomes" id="UP000799423">
    <property type="component" value="Unassembled WGS sequence"/>
</dbReference>
<name>A0A6A7AQJ0_9PLEO</name>
<protein>
    <submittedName>
        <fullName evidence="1">Uncharacterized protein</fullName>
    </submittedName>
</protein>
<gene>
    <name evidence="1" type="ORF">T440DRAFT_262526</name>
</gene>
<evidence type="ECO:0000313" key="2">
    <source>
        <dbReference type="Proteomes" id="UP000799423"/>
    </source>
</evidence>